<dbReference type="PANTHER" id="PTHR24416">
    <property type="entry name" value="TYROSINE-PROTEIN KINASE RECEPTOR"/>
    <property type="match status" value="1"/>
</dbReference>
<reference evidence="2" key="1">
    <citation type="journal article" date="2019" name="bioRxiv">
        <title>The Genome of the Zebra Mussel, Dreissena polymorpha: A Resource for Invasive Species Research.</title>
        <authorList>
            <person name="McCartney M.A."/>
            <person name="Auch B."/>
            <person name="Kono T."/>
            <person name="Mallez S."/>
            <person name="Zhang Y."/>
            <person name="Obille A."/>
            <person name="Becker A."/>
            <person name="Abrahante J.E."/>
            <person name="Garbe J."/>
            <person name="Badalamenti J.P."/>
            <person name="Herman A."/>
            <person name="Mangelson H."/>
            <person name="Liachko I."/>
            <person name="Sullivan S."/>
            <person name="Sone E.D."/>
            <person name="Koren S."/>
            <person name="Silverstein K.A.T."/>
            <person name="Beckman K.B."/>
            <person name="Gohl D.M."/>
        </authorList>
    </citation>
    <scope>NUCLEOTIDE SEQUENCE</scope>
    <source>
        <strain evidence="2">Duluth1</strain>
        <tissue evidence="2">Whole animal</tissue>
    </source>
</reference>
<reference evidence="2" key="2">
    <citation type="submission" date="2020-11" db="EMBL/GenBank/DDBJ databases">
        <authorList>
            <person name="McCartney M.A."/>
            <person name="Auch B."/>
            <person name="Kono T."/>
            <person name="Mallez S."/>
            <person name="Becker A."/>
            <person name="Gohl D.M."/>
            <person name="Silverstein K.A.T."/>
            <person name="Koren S."/>
            <person name="Bechman K.B."/>
            <person name="Herman A."/>
            <person name="Abrahante J.E."/>
            <person name="Garbe J."/>
        </authorList>
    </citation>
    <scope>NUCLEOTIDE SEQUENCE</scope>
    <source>
        <strain evidence="2">Duluth1</strain>
        <tissue evidence="2">Whole animal</tissue>
    </source>
</reference>
<dbReference type="GO" id="GO:0005524">
    <property type="term" value="F:ATP binding"/>
    <property type="evidence" value="ECO:0007669"/>
    <property type="project" value="InterPro"/>
</dbReference>
<dbReference type="PANTHER" id="PTHR24416:SF621">
    <property type="entry name" value="TYROSINE KINASE RECEPTOR CAD96CA"/>
    <property type="match status" value="1"/>
</dbReference>
<dbReference type="EMBL" id="JAIWYP010000010">
    <property type="protein sequence ID" value="KAH3746632.1"/>
    <property type="molecule type" value="Genomic_DNA"/>
</dbReference>
<dbReference type="Gene3D" id="1.10.510.10">
    <property type="entry name" value="Transferase(Phosphotransferase) domain 1"/>
    <property type="match status" value="1"/>
</dbReference>
<dbReference type="FunFam" id="1.10.510.10:FF:001346">
    <property type="entry name" value="Uncharacterized protein"/>
    <property type="match status" value="1"/>
</dbReference>
<organism evidence="2 3">
    <name type="scientific">Dreissena polymorpha</name>
    <name type="common">Zebra mussel</name>
    <name type="synonym">Mytilus polymorpha</name>
    <dbReference type="NCBI Taxonomy" id="45954"/>
    <lineage>
        <taxon>Eukaryota</taxon>
        <taxon>Metazoa</taxon>
        <taxon>Spiralia</taxon>
        <taxon>Lophotrochozoa</taxon>
        <taxon>Mollusca</taxon>
        <taxon>Bivalvia</taxon>
        <taxon>Autobranchia</taxon>
        <taxon>Heteroconchia</taxon>
        <taxon>Euheterodonta</taxon>
        <taxon>Imparidentia</taxon>
        <taxon>Neoheterodontei</taxon>
        <taxon>Myida</taxon>
        <taxon>Dreissenoidea</taxon>
        <taxon>Dreissenidae</taxon>
        <taxon>Dreissena</taxon>
    </lineage>
</organism>
<dbReference type="AlphaFoldDB" id="A0A9D4DEH9"/>
<sequence>MSDVWSFGVLMWEILSNGSEPYLGYTDAQTLKKVEEGYRMPAPQNTPDSIYQLMLKCWEKTPSSRITFQEMQNRLVTLINNPPSREKWS</sequence>
<dbReference type="GO" id="GO:0007169">
    <property type="term" value="P:cell surface receptor protein tyrosine kinase signaling pathway"/>
    <property type="evidence" value="ECO:0007669"/>
    <property type="project" value="TreeGrafter"/>
</dbReference>
<evidence type="ECO:0000259" key="1">
    <source>
        <dbReference type="PROSITE" id="PS50011"/>
    </source>
</evidence>
<keyword evidence="3" id="KW-1185">Reference proteome</keyword>
<dbReference type="GO" id="GO:0004714">
    <property type="term" value="F:transmembrane receptor protein tyrosine kinase activity"/>
    <property type="evidence" value="ECO:0007669"/>
    <property type="project" value="TreeGrafter"/>
</dbReference>
<name>A0A9D4DEH9_DREPO</name>
<comment type="caution">
    <text evidence="2">The sequence shown here is derived from an EMBL/GenBank/DDBJ whole genome shotgun (WGS) entry which is preliminary data.</text>
</comment>
<dbReference type="InterPro" id="IPR011009">
    <property type="entry name" value="Kinase-like_dom_sf"/>
</dbReference>
<dbReference type="InterPro" id="IPR050122">
    <property type="entry name" value="RTK"/>
</dbReference>
<gene>
    <name evidence="2" type="ORF">DPMN_181041</name>
</gene>
<protein>
    <recommendedName>
        <fullName evidence="1">Protein kinase domain-containing protein</fullName>
    </recommendedName>
</protein>
<dbReference type="SUPFAM" id="SSF56112">
    <property type="entry name" value="Protein kinase-like (PK-like)"/>
    <property type="match status" value="1"/>
</dbReference>
<dbReference type="InterPro" id="IPR000719">
    <property type="entry name" value="Prot_kinase_dom"/>
</dbReference>
<evidence type="ECO:0000313" key="3">
    <source>
        <dbReference type="Proteomes" id="UP000828390"/>
    </source>
</evidence>
<evidence type="ECO:0000313" key="2">
    <source>
        <dbReference type="EMBL" id="KAH3746632.1"/>
    </source>
</evidence>
<dbReference type="InterPro" id="IPR001245">
    <property type="entry name" value="Ser-Thr/Tyr_kinase_cat_dom"/>
</dbReference>
<proteinExistence type="predicted"/>
<accession>A0A9D4DEH9</accession>
<dbReference type="Proteomes" id="UP000828390">
    <property type="component" value="Unassembled WGS sequence"/>
</dbReference>
<dbReference type="PRINTS" id="PR00109">
    <property type="entry name" value="TYRKINASE"/>
</dbReference>
<feature type="domain" description="Protein kinase" evidence="1">
    <location>
        <begin position="1"/>
        <end position="78"/>
    </location>
</feature>
<dbReference type="GO" id="GO:0005886">
    <property type="term" value="C:plasma membrane"/>
    <property type="evidence" value="ECO:0007669"/>
    <property type="project" value="TreeGrafter"/>
</dbReference>
<dbReference type="GO" id="GO:0043235">
    <property type="term" value="C:receptor complex"/>
    <property type="evidence" value="ECO:0007669"/>
    <property type="project" value="TreeGrafter"/>
</dbReference>
<dbReference type="PROSITE" id="PS50011">
    <property type="entry name" value="PROTEIN_KINASE_DOM"/>
    <property type="match status" value="1"/>
</dbReference>
<dbReference type="Pfam" id="PF07714">
    <property type="entry name" value="PK_Tyr_Ser-Thr"/>
    <property type="match status" value="1"/>
</dbReference>